<reference evidence="5 6" key="1">
    <citation type="journal article" date="2015" name="Genome Announc.">
        <title>Expanding the biotechnology potential of lactobacilli through comparative genomics of 213 strains and associated genera.</title>
        <authorList>
            <person name="Sun Z."/>
            <person name="Harris H.M."/>
            <person name="McCann A."/>
            <person name="Guo C."/>
            <person name="Argimon S."/>
            <person name="Zhang W."/>
            <person name="Yang X."/>
            <person name="Jeffery I.B."/>
            <person name="Cooney J.C."/>
            <person name="Kagawa T.F."/>
            <person name="Liu W."/>
            <person name="Song Y."/>
            <person name="Salvetti E."/>
            <person name="Wrobel A."/>
            <person name="Rasinkangas P."/>
            <person name="Parkhill J."/>
            <person name="Rea M.C."/>
            <person name="O'Sullivan O."/>
            <person name="Ritari J."/>
            <person name="Douillard F.P."/>
            <person name="Paul Ross R."/>
            <person name="Yang R."/>
            <person name="Briner A.E."/>
            <person name="Felis G.E."/>
            <person name="de Vos W.M."/>
            <person name="Barrangou R."/>
            <person name="Klaenhammer T.R."/>
            <person name="Caufield P.W."/>
            <person name="Cui Y."/>
            <person name="Zhang H."/>
            <person name="O'Toole P.W."/>
        </authorList>
    </citation>
    <scope>NUCLEOTIDE SEQUENCE [LARGE SCALE GENOMIC DNA]</scope>
    <source>
        <strain evidence="5 6">DSM 20515</strain>
    </source>
</reference>
<evidence type="ECO:0000313" key="5">
    <source>
        <dbReference type="EMBL" id="KRM76632.1"/>
    </source>
</evidence>
<organism evidence="5 6">
    <name type="scientific">Secundilactobacillus collinoides DSM 20515 = JCM 1123</name>
    <dbReference type="NCBI Taxonomy" id="1423733"/>
    <lineage>
        <taxon>Bacteria</taxon>
        <taxon>Bacillati</taxon>
        <taxon>Bacillota</taxon>
        <taxon>Bacilli</taxon>
        <taxon>Lactobacillales</taxon>
        <taxon>Lactobacillaceae</taxon>
        <taxon>Secundilactobacillus</taxon>
    </lineage>
</organism>
<keyword evidence="3" id="KW-0804">Transcription</keyword>
<evidence type="ECO:0000256" key="1">
    <source>
        <dbReference type="ARBA" id="ARBA00023015"/>
    </source>
</evidence>
<dbReference type="InterPro" id="IPR036388">
    <property type="entry name" value="WH-like_DNA-bd_sf"/>
</dbReference>
<dbReference type="Gene3D" id="1.10.10.10">
    <property type="entry name" value="Winged helix-like DNA-binding domain superfamily/Winged helix DNA-binding domain"/>
    <property type="match status" value="1"/>
</dbReference>
<sequence>MTDEEKNGKQIWRDIGWIAREVNSTANREWRDEHLGDNRFIYVIRVLEHPGIGMQELATAIGVDRTTAFRAISKLVADGYLEKRDHPTQSRLKVLYPTAKSEGLKDRLFRFESDTFDAYLSNLSDTDVQTLKQLLERVRLTQLTQADDEKNVK</sequence>
<dbReference type="SMART" id="SM00347">
    <property type="entry name" value="HTH_MARR"/>
    <property type="match status" value="1"/>
</dbReference>
<keyword evidence="2" id="KW-0238">DNA-binding</keyword>
<gene>
    <name evidence="5" type="ORF">FC82_GL001321</name>
</gene>
<dbReference type="InterPro" id="IPR036390">
    <property type="entry name" value="WH_DNA-bd_sf"/>
</dbReference>
<dbReference type="PRINTS" id="PR00598">
    <property type="entry name" value="HTHMARR"/>
</dbReference>
<name>A0A0R2BBN2_SECCO</name>
<proteinExistence type="predicted"/>
<protein>
    <recommendedName>
        <fullName evidence="4">HTH marR-type domain-containing protein</fullName>
    </recommendedName>
</protein>
<evidence type="ECO:0000256" key="2">
    <source>
        <dbReference type="ARBA" id="ARBA00023125"/>
    </source>
</evidence>
<evidence type="ECO:0000259" key="4">
    <source>
        <dbReference type="PROSITE" id="PS50995"/>
    </source>
</evidence>
<dbReference type="InterPro" id="IPR000835">
    <property type="entry name" value="HTH_MarR-typ"/>
</dbReference>
<dbReference type="RefSeq" id="WP_056996446.1">
    <property type="nucleotide sequence ID" value="NZ_AYYR01000023.1"/>
</dbReference>
<dbReference type="Proteomes" id="UP000051845">
    <property type="component" value="Unassembled WGS sequence"/>
</dbReference>
<comment type="caution">
    <text evidence="5">The sequence shown here is derived from an EMBL/GenBank/DDBJ whole genome shotgun (WGS) entry which is preliminary data.</text>
</comment>
<dbReference type="PANTHER" id="PTHR42756">
    <property type="entry name" value="TRANSCRIPTIONAL REGULATOR, MARR"/>
    <property type="match status" value="1"/>
</dbReference>
<dbReference type="SUPFAM" id="SSF46785">
    <property type="entry name" value="Winged helix' DNA-binding domain"/>
    <property type="match status" value="1"/>
</dbReference>
<accession>A0A0R2BBN2</accession>
<keyword evidence="1" id="KW-0805">Transcription regulation</keyword>
<dbReference type="Pfam" id="PF01047">
    <property type="entry name" value="MarR"/>
    <property type="match status" value="1"/>
</dbReference>
<evidence type="ECO:0000313" key="6">
    <source>
        <dbReference type="Proteomes" id="UP000051845"/>
    </source>
</evidence>
<dbReference type="GO" id="GO:0003700">
    <property type="term" value="F:DNA-binding transcription factor activity"/>
    <property type="evidence" value="ECO:0007669"/>
    <property type="project" value="InterPro"/>
</dbReference>
<dbReference type="PATRIC" id="fig|1423733.4.peg.1389"/>
<dbReference type="EMBL" id="AYYR01000023">
    <property type="protein sequence ID" value="KRM76632.1"/>
    <property type="molecule type" value="Genomic_DNA"/>
</dbReference>
<feature type="domain" description="HTH marR-type" evidence="4">
    <location>
        <begin position="8"/>
        <end position="140"/>
    </location>
</feature>
<dbReference type="PROSITE" id="PS50995">
    <property type="entry name" value="HTH_MARR_2"/>
    <property type="match status" value="1"/>
</dbReference>
<evidence type="ECO:0000256" key="3">
    <source>
        <dbReference type="ARBA" id="ARBA00023163"/>
    </source>
</evidence>
<dbReference type="PANTHER" id="PTHR42756:SF2">
    <property type="entry name" value="MARR FAMILY REGULATORY PROTEIN"/>
    <property type="match status" value="1"/>
</dbReference>
<dbReference type="AlphaFoldDB" id="A0A0R2BBN2"/>
<dbReference type="GO" id="GO:0003677">
    <property type="term" value="F:DNA binding"/>
    <property type="evidence" value="ECO:0007669"/>
    <property type="project" value="UniProtKB-KW"/>
</dbReference>